<proteinExistence type="predicted"/>
<dbReference type="OrthoDB" id="331263at2759"/>
<gene>
    <name evidence="3" type="ORF">BZ3500_MVSOF-1268-A1-R1_CHR11-3G03519</name>
</gene>
<dbReference type="InterPro" id="IPR007245">
    <property type="entry name" value="PIG-T"/>
</dbReference>
<dbReference type="Pfam" id="PF04113">
    <property type="entry name" value="Gpi16"/>
    <property type="match status" value="1"/>
</dbReference>
<sequence>MHWASLPHALLVLLPLLIPGASSSGAPPREIYGESLRLTPLRDGKVHSHFNFTFTAAHWRDAGDRLGPNSKTHHHTLLPPELTALAYHSRVTSFDLTLSSGRWASSWPTRSTAVSGIQLVAWLELLEGESPRDEEQRWDDFKNALGGMFCTGVTSGISAGESRPLWGNVLGGSVDEREHRLYRATMPRLSATCTESLTPFLSLLPCASYAGLSSLLNPHRLFDSDWTLLGVHVLRDGQVNSIQLQVGTVADPIRQDRLKGFLGRRGVAQSYGIAIQIPATKLDSNYSFSADFSFESLYDRTLQKACPVATESSVEVAIPTDSINPFRIEPSSHGRTIVQVDGKDVVRWDTKQVNETLNIVVDWPDVNVFEHVPTSSPELTPLIVRRLLHGSGQERGRIGIELINNLDSNADVIWIETWPWWLRAFVSTLCAASSTPSDSADVADEVVLSLDYTPPIARSRATTLQALLRLPPRSTTRLMMVYESSYLWYTEYPSDAHRGFEILGASVVLLSPSNLSSTEMIKGPSALRARGEWMRLHTSSTLLSLPTPDFSMPYNVIILTSTIVALFFGSLMNRLLRGWRVVSLDEEDAGHVVQAWMKVS</sequence>
<keyword evidence="2" id="KW-0732">Signal</keyword>
<dbReference type="Proteomes" id="UP000249723">
    <property type="component" value="Unassembled WGS sequence"/>
</dbReference>
<organism evidence="3 4">
    <name type="scientific">Microbotryum saponariae</name>
    <dbReference type="NCBI Taxonomy" id="289078"/>
    <lineage>
        <taxon>Eukaryota</taxon>
        <taxon>Fungi</taxon>
        <taxon>Dikarya</taxon>
        <taxon>Basidiomycota</taxon>
        <taxon>Pucciniomycotina</taxon>
        <taxon>Microbotryomycetes</taxon>
        <taxon>Microbotryales</taxon>
        <taxon>Microbotryaceae</taxon>
        <taxon>Microbotryum</taxon>
    </lineage>
</organism>
<dbReference type="GO" id="GO:0016255">
    <property type="term" value="P:attachment of GPI anchor to protein"/>
    <property type="evidence" value="ECO:0007669"/>
    <property type="project" value="InterPro"/>
</dbReference>
<accession>A0A2X0LF29</accession>
<dbReference type="STRING" id="289078.A0A2X0LF29"/>
<dbReference type="EMBL" id="FMWP01000060">
    <property type="protein sequence ID" value="SCZ94980.1"/>
    <property type="molecule type" value="Genomic_DNA"/>
</dbReference>
<protein>
    <submittedName>
        <fullName evidence="3">BZ3500_MvSof-1268-A1-R1_Chr11-3g03519 protein</fullName>
    </submittedName>
</protein>
<name>A0A2X0LF29_9BASI</name>
<feature type="transmembrane region" description="Helical" evidence="1">
    <location>
        <begin position="552"/>
        <end position="571"/>
    </location>
</feature>
<keyword evidence="4" id="KW-1185">Reference proteome</keyword>
<reference evidence="4" key="1">
    <citation type="submission" date="2016-10" db="EMBL/GenBank/DDBJ databases">
        <authorList>
            <person name="Jeantristanb JTB J.-T."/>
            <person name="Ricardo R."/>
        </authorList>
    </citation>
    <scope>NUCLEOTIDE SEQUENCE [LARGE SCALE GENOMIC DNA]</scope>
</reference>
<dbReference type="PANTHER" id="PTHR12959:SF11">
    <property type="entry name" value="GPI TRANSAMIDASE COMPONENT PIG-T"/>
    <property type="match status" value="1"/>
</dbReference>
<evidence type="ECO:0000256" key="2">
    <source>
        <dbReference type="SAM" id="SignalP"/>
    </source>
</evidence>
<dbReference type="GO" id="GO:0042765">
    <property type="term" value="C:GPI-anchor transamidase complex"/>
    <property type="evidence" value="ECO:0007669"/>
    <property type="project" value="InterPro"/>
</dbReference>
<evidence type="ECO:0000256" key="1">
    <source>
        <dbReference type="SAM" id="Phobius"/>
    </source>
</evidence>
<evidence type="ECO:0000313" key="4">
    <source>
        <dbReference type="Proteomes" id="UP000249723"/>
    </source>
</evidence>
<feature type="chain" id="PRO_5030060206" evidence="2">
    <location>
        <begin position="24"/>
        <end position="600"/>
    </location>
</feature>
<evidence type="ECO:0000313" key="3">
    <source>
        <dbReference type="EMBL" id="SCZ94980.1"/>
    </source>
</evidence>
<keyword evidence="1" id="KW-0812">Transmembrane</keyword>
<dbReference type="PANTHER" id="PTHR12959">
    <property type="entry name" value="GPI TRANSAMIDASE COMPONENT PIG-T-RELATED"/>
    <property type="match status" value="1"/>
</dbReference>
<keyword evidence="1" id="KW-0472">Membrane</keyword>
<keyword evidence="1" id="KW-1133">Transmembrane helix</keyword>
<feature type="signal peptide" evidence="2">
    <location>
        <begin position="1"/>
        <end position="23"/>
    </location>
</feature>
<dbReference type="AlphaFoldDB" id="A0A2X0LF29"/>